<protein>
    <submittedName>
        <fullName evidence="4">Uncharacterized protein</fullName>
    </submittedName>
</protein>
<dbReference type="Gene3D" id="3.80.10.10">
    <property type="entry name" value="Ribonuclease Inhibitor"/>
    <property type="match status" value="1"/>
</dbReference>
<reference evidence="4" key="1">
    <citation type="submission" date="2022-01" db="EMBL/GenBank/DDBJ databases">
        <authorList>
            <person name="King R."/>
        </authorList>
    </citation>
    <scope>NUCLEOTIDE SEQUENCE</scope>
</reference>
<evidence type="ECO:0000256" key="3">
    <source>
        <dbReference type="ARBA" id="ARBA00022737"/>
    </source>
</evidence>
<dbReference type="PANTHER" id="PTHR24373">
    <property type="entry name" value="SLIT RELATED LEUCINE-RICH REPEAT NEURONAL PROTEIN"/>
    <property type="match status" value="1"/>
</dbReference>
<dbReference type="Pfam" id="PF13855">
    <property type="entry name" value="LRR_8"/>
    <property type="match status" value="1"/>
</dbReference>
<dbReference type="SMART" id="SM00369">
    <property type="entry name" value="LRR_TYP"/>
    <property type="match status" value="2"/>
</dbReference>
<dbReference type="Proteomes" id="UP001153620">
    <property type="component" value="Chromosome 4"/>
</dbReference>
<dbReference type="OrthoDB" id="676979at2759"/>
<keyword evidence="3" id="KW-0677">Repeat</keyword>
<gene>
    <name evidence="4" type="ORF">CHIRRI_LOCUS14873</name>
</gene>
<keyword evidence="5" id="KW-1185">Reference proteome</keyword>
<dbReference type="PANTHER" id="PTHR24373:SF275">
    <property type="entry name" value="TIR DOMAIN-CONTAINING PROTEIN"/>
    <property type="match status" value="1"/>
</dbReference>
<proteinExistence type="predicted"/>
<dbReference type="InterPro" id="IPR001611">
    <property type="entry name" value="Leu-rich_rpt"/>
</dbReference>
<evidence type="ECO:0000313" key="5">
    <source>
        <dbReference type="Proteomes" id="UP001153620"/>
    </source>
</evidence>
<dbReference type="InterPro" id="IPR032675">
    <property type="entry name" value="LRR_dom_sf"/>
</dbReference>
<dbReference type="AlphaFoldDB" id="A0A9N9WZD8"/>
<evidence type="ECO:0000313" key="4">
    <source>
        <dbReference type="EMBL" id="CAG9812068.1"/>
    </source>
</evidence>
<dbReference type="PROSITE" id="PS51450">
    <property type="entry name" value="LRR"/>
    <property type="match status" value="1"/>
</dbReference>
<keyword evidence="2" id="KW-0732">Signal</keyword>
<dbReference type="EMBL" id="OU895880">
    <property type="protein sequence ID" value="CAG9812068.1"/>
    <property type="molecule type" value="Genomic_DNA"/>
</dbReference>
<accession>A0A9N9WZD8</accession>
<dbReference type="SUPFAM" id="SSF52058">
    <property type="entry name" value="L domain-like"/>
    <property type="match status" value="1"/>
</dbReference>
<dbReference type="InterPro" id="IPR003591">
    <property type="entry name" value="Leu-rich_rpt_typical-subtyp"/>
</dbReference>
<name>A0A9N9WZD8_9DIPT</name>
<sequence>MLRRKTPKREILLEIQRPSLVTSQRLLLLIFTYYIDSSKSVTLECKFHSDSWVVVQKLYYCYVQNSVDIISVDSAYIDQITTSESNNSNNDEVTGLYISNKTVHFFPRGLANIFKNLKIIDISNSKLKVIHQSDTKHFSKLTELNLNDNQLEVIEEGLFDSNTELEVINLSNNKISFIFPKVFENLDKLKILSLGSNICIDMKTQNGLIDVQSIIKAAKDKCDNSSYSKLALNIKKLERNSNTLSSEDFQDKLSTLEDEIKNSNFVNFFEQNLQNLRADQMKKSLEEIAPASVVPPTIFQPTTSKISQKSSEHADFKIKDMKFREHASNDAEHQDTPKLETQCPSFNETLAGVKNNIKEAVMRCTGQFAGVHEKFSSINRTVLDISKASQDVKQSNEEIVTKLQTLDEKLENLKTFSSQKFDQIETKIDAAQKDLTADTQNKMNTFEQKIDKRFQEIEEKLIKIMKALKIVE</sequence>
<organism evidence="4 5">
    <name type="scientific">Chironomus riparius</name>
    <dbReference type="NCBI Taxonomy" id="315576"/>
    <lineage>
        <taxon>Eukaryota</taxon>
        <taxon>Metazoa</taxon>
        <taxon>Ecdysozoa</taxon>
        <taxon>Arthropoda</taxon>
        <taxon>Hexapoda</taxon>
        <taxon>Insecta</taxon>
        <taxon>Pterygota</taxon>
        <taxon>Neoptera</taxon>
        <taxon>Endopterygota</taxon>
        <taxon>Diptera</taxon>
        <taxon>Nematocera</taxon>
        <taxon>Chironomoidea</taxon>
        <taxon>Chironomidae</taxon>
        <taxon>Chironominae</taxon>
        <taxon>Chironomus</taxon>
    </lineage>
</organism>
<dbReference type="InterPro" id="IPR050328">
    <property type="entry name" value="Dev_Immune_Receptor"/>
</dbReference>
<evidence type="ECO:0000256" key="2">
    <source>
        <dbReference type="ARBA" id="ARBA00022729"/>
    </source>
</evidence>
<reference evidence="4" key="2">
    <citation type="submission" date="2022-10" db="EMBL/GenBank/DDBJ databases">
        <authorList>
            <consortium name="ENA_rothamsted_submissions"/>
            <consortium name="culmorum"/>
            <person name="King R."/>
        </authorList>
    </citation>
    <scope>NUCLEOTIDE SEQUENCE</scope>
</reference>
<keyword evidence="1" id="KW-0433">Leucine-rich repeat</keyword>
<evidence type="ECO:0000256" key="1">
    <source>
        <dbReference type="ARBA" id="ARBA00022614"/>
    </source>
</evidence>